<keyword evidence="1" id="KW-1185">Reference proteome</keyword>
<sequence length="102" mass="11970">MEYVNEGVFRRHKGFRDAVKPEVMLADASQCFRDQQRAYTYFLRVLLAGYLEMTIELVVFMQHVEQVASVTHGNQCRRLLVERLKCKQFNWAKAVNDRSVGK</sequence>
<dbReference type="AlphaFoldDB" id="A0A5S6QWL5"/>
<name>A0A5S6QWL5_TRIMR</name>
<accession>A0A5S6QWL5</accession>
<proteinExistence type="predicted"/>
<dbReference type="WBParaSite" id="TMUE_3000011816.1">
    <property type="protein sequence ID" value="TMUE_3000011816.1"/>
    <property type="gene ID" value="WBGene00287580"/>
</dbReference>
<reference evidence="2" key="1">
    <citation type="submission" date="2019-12" db="UniProtKB">
        <authorList>
            <consortium name="WormBaseParasite"/>
        </authorList>
    </citation>
    <scope>IDENTIFICATION</scope>
</reference>
<dbReference type="Proteomes" id="UP000046395">
    <property type="component" value="Unassembled WGS sequence"/>
</dbReference>
<evidence type="ECO:0000313" key="2">
    <source>
        <dbReference type="WBParaSite" id="TMUE_3000011816.1"/>
    </source>
</evidence>
<protein>
    <submittedName>
        <fullName evidence="2">Uncharacterized protein</fullName>
    </submittedName>
</protein>
<evidence type="ECO:0000313" key="1">
    <source>
        <dbReference type="Proteomes" id="UP000046395"/>
    </source>
</evidence>
<organism evidence="1 2">
    <name type="scientific">Trichuris muris</name>
    <name type="common">Mouse whipworm</name>
    <dbReference type="NCBI Taxonomy" id="70415"/>
    <lineage>
        <taxon>Eukaryota</taxon>
        <taxon>Metazoa</taxon>
        <taxon>Ecdysozoa</taxon>
        <taxon>Nematoda</taxon>
        <taxon>Enoplea</taxon>
        <taxon>Dorylaimia</taxon>
        <taxon>Trichinellida</taxon>
        <taxon>Trichuridae</taxon>
        <taxon>Trichuris</taxon>
    </lineage>
</organism>